<keyword evidence="1" id="KW-0812">Transmembrane</keyword>
<evidence type="ECO:0000256" key="1">
    <source>
        <dbReference type="SAM" id="Phobius"/>
    </source>
</evidence>
<accession>A0A8D8BJ65</accession>
<dbReference type="AlphaFoldDB" id="A0A8D8BJ65"/>
<protein>
    <submittedName>
        <fullName evidence="2">(northern house mosquito) hypothetical protein</fullName>
    </submittedName>
</protein>
<feature type="transmembrane region" description="Helical" evidence="1">
    <location>
        <begin position="62"/>
        <end position="84"/>
    </location>
</feature>
<feature type="transmembrane region" description="Helical" evidence="1">
    <location>
        <begin position="90"/>
        <end position="111"/>
    </location>
</feature>
<reference evidence="2" key="1">
    <citation type="submission" date="2021-05" db="EMBL/GenBank/DDBJ databases">
        <authorList>
            <person name="Alioto T."/>
            <person name="Alioto T."/>
            <person name="Gomez Garrido J."/>
        </authorList>
    </citation>
    <scope>NUCLEOTIDE SEQUENCE</scope>
</reference>
<keyword evidence="1" id="KW-1133">Transmembrane helix</keyword>
<proteinExistence type="predicted"/>
<sequence length="113" mass="13159">MALRPRPEPVQLEVTRLGGEMLLDDPRPDGFLRRVGVTVRFLGAVAHFPFDLLAHRSLRTLVRIGVLVVFFGFLLRGRFLWGVVSRFGWFLRRFLELFFGVGLFEWILLAFRL</sequence>
<name>A0A8D8BJ65_CULPI</name>
<dbReference type="EMBL" id="HBUE01078533">
    <property type="protein sequence ID" value="CAG6476447.1"/>
    <property type="molecule type" value="Transcribed_RNA"/>
</dbReference>
<keyword evidence="1" id="KW-0472">Membrane</keyword>
<evidence type="ECO:0000313" key="2">
    <source>
        <dbReference type="EMBL" id="CAG6476447.1"/>
    </source>
</evidence>
<organism evidence="2">
    <name type="scientific">Culex pipiens</name>
    <name type="common">House mosquito</name>
    <dbReference type="NCBI Taxonomy" id="7175"/>
    <lineage>
        <taxon>Eukaryota</taxon>
        <taxon>Metazoa</taxon>
        <taxon>Ecdysozoa</taxon>
        <taxon>Arthropoda</taxon>
        <taxon>Hexapoda</taxon>
        <taxon>Insecta</taxon>
        <taxon>Pterygota</taxon>
        <taxon>Neoptera</taxon>
        <taxon>Endopterygota</taxon>
        <taxon>Diptera</taxon>
        <taxon>Nematocera</taxon>
        <taxon>Culicoidea</taxon>
        <taxon>Culicidae</taxon>
        <taxon>Culicinae</taxon>
        <taxon>Culicini</taxon>
        <taxon>Culex</taxon>
        <taxon>Culex</taxon>
    </lineage>
</organism>